<keyword evidence="3" id="KW-1185">Reference proteome</keyword>
<dbReference type="PANTHER" id="PTHR33459">
    <property type="entry name" value="DD-GDCA PROTEIN"/>
    <property type="match status" value="1"/>
</dbReference>
<proteinExistence type="predicted"/>
<sequence>MLPAPLESSPRHLCLQGSCTPKTAAPIGGACGADNQCPAGVACKSNICGGADAYCTGNEQCASGYACLRNRCSSRPSRELGETCGDSTQCPSSVTCASGICGGQYAYCNNDASLCAPGSRAVNVPWELAAPTSFVAESKPIAGAIPPFTCLVDGRCSAQAPAAVDEPCITDPQCAGDSRCTRSICGGLGGYCPDDQACASGLTCLRNICSSLTAVNIGDACNADSQCPTASTGSVYCRSFECGGYGAYCSTPDGIYPGPSPQCRSDYTCLAGICSPRAASSLGEACGVSEQCPSGVSCSQYRCGGPGSYCTVRDGSTSGPSDQCASSLNCVNNVCVELEVDVPLGQLCTSDTQCADGVSCSETDKKCGGIDASCESAGVCYSSKYQVHHDRLLDSDMGVQHGRTRLRRQLQLRFIHLRFGRKPRPRRLAKAGYGSSSSHES</sequence>
<organism evidence="2 3">
    <name type="scientific">Filobasidium floriforme</name>
    <dbReference type="NCBI Taxonomy" id="5210"/>
    <lineage>
        <taxon>Eukaryota</taxon>
        <taxon>Fungi</taxon>
        <taxon>Dikarya</taxon>
        <taxon>Basidiomycota</taxon>
        <taxon>Agaricomycotina</taxon>
        <taxon>Tremellomycetes</taxon>
        <taxon>Filobasidiales</taxon>
        <taxon>Filobasidiaceae</taxon>
        <taxon>Filobasidium</taxon>
    </lineage>
</organism>
<evidence type="ECO:0000259" key="1">
    <source>
        <dbReference type="Pfam" id="PF23416"/>
    </source>
</evidence>
<comment type="caution">
    <text evidence="2">The sequence shown here is derived from an EMBL/GenBank/DDBJ whole genome shotgun (WGS) entry which is preliminary data.</text>
</comment>
<dbReference type="EMBL" id="JABELV010000287">
    <property type="protein sequence ID" value="KAG7527444.1"/>
    <property type="molecule type" value="Genomic_DNA"/>
</dbReference>
<gene>
    <name evidence="2" type="ORF">FFLO_06924</name>
</gene>
<dbReference type="InterPro" id="IPR052326">
    <property type="entry name" value="Diff-Dev_Assoc_Protein"/>
</dbReference>
<dbReference type="Pfam" id="PF23416">
    <property type="entry name" value="DUF7107"/>
    <property type="match status" value="1"/>
</dbReference>
<evidence type="ECO:0000313" key="3">
    <source>
        <dbReference type="Proteomes" id="UP000812966"/>
    </source>
</evidence>
<evidence type="ECO:0000313" key="2">
    <source>
        <dbReference type="EMBL" id="KAG7527444.1"/>
    </source>
</evidence>
<name>A0A8K0JEG1_9TREE</name>
<accession>A0A8K0JEG1</accession>
<dbReference type="PANTHER" id="PTHR33459:SF7">
    <property type="entry name" value="DD-GDCA PROTEIN"/>
    <property type="match status" value="1"/>
</dbReference>
<dbReference type="Proteomes" id="UP000812966">
    <property type="component" value="Unassembled WGS sequence"/>
</dbReference>
<dbReference type="InterPro" id="IPR055531">
    <property type="entry name" value="DUF7107"/>
</dbReference>
<reference evidence="2" key="1">
    <citation type="submission" date="2020-04" db="EMBL/GenBank/DDBJ databases">
        <title>Analysis of mating type loci in Filobasidium floriforme.</title>
        <authorList>
            <person name="Nowrousian M."/>
        </authorList>
    </citation>
    <scope>NUCLEOTIDE SEQUENCE</scope>
    <source>
        <strain evidence="2">CBS 6242</strain>
    </source>
</reference>
<dbReference type="AlphaFoldDB" id="A0A8K0JEG1"/>
<protein>
    <recommendedName>
        <fullName evidence="1">DUF7107 domain-containing protein</fullName>
    </recommendedName>
</protein>
<feature type="domain" description="DUF7107" evidence="1">
    <location>
        <begin position="11"/>
        <end position="48"/>
    </location>
</feature>